<proteinExistence type="inferred from homology"/>
<evidence type="ECO:0000313" key="9">
    <source>
        <dbReference type="EMBL" id="AFH92445.1"/>
    </source>
</evidence>
<evidence type="ECO:0000256" key="4">
    <source>
        <dbReference type="ARBA" id="ARBA00022475"/>
    </source>
</evidence>
<sequence length="137" mass="15391">MEVIEQICNRVAVMEAGRVVEEGTVLEIFSEPQHPTTKKFVRTVLNEEIPERVLHNLEHQSNVYRLEFLGASAQQPVVNELILQDKVKINILFANMKEISGVVLGSMFVQIVGHDEDIDQGIAFLRQRGVAVNKGVL</sequence>
<evidence type="ECO:0000256" key="7">
    <source>
        <dbReference type="ARBA" id="ARBA00023136"/>
    </source>
</evidence>
<accession>A0A140NH53</accession>
<name>A0A140NH53_PROSM</name>
<keyword evidence="9" id="KW-0067">ATP-binding</keyword>
<dbReference type="InterPro" id="IPR018449">
    <property type="entry name" value="NIL_domain"/>
</dbReference>
<dbReference type="GO" id="GO:0016020">
    <property type="term" value="C:membrane"/>
    <property type="evidence" value="ECO:0007669"/>
    <property type="project" value="UniProtKB-SubCell"/>
</dbReference>
<protein>
    <submittedName>
        <fullName evidence="9">D-and L-methionine ABC transporter ATP-binding protein</fullName>
    </submittedName>
</protein>
<dbReference type="Proteomes" id="UP000005012">
    <property type="component" value="Chromosome"/>
</dbReference>
<dbReference type="Gene3D" id="3.30.70.260">
    <property type="match status" value="1"/>
</dbReference>
<dbReference type="AlphaFoldDB" id="A0A140NH53"/>
<gene>
    <name evidence="9" type="ordered locus">S70_02760</name>
</gene>
<reference evidence="9 10" key="1">
    <citation type="journal article" date="2012" name="J. Bacteriol.">
        <title>Complete Genome Sequence of Providencia stuartii Clinical Isolate MRSN 2154.</title>
        <authorList>
            <person name="Clifford R.J."/>
            <person name="Hang J."/>
            <person name="Riley M.C."/>
            <person name="Onmus-Leone F."/>
            <person name="Kuschner R.A."/>
            <person name="Lesho E.P."/>
            <person name="Waterman P.E."/>
        </authorList>
    </citation>
    <scope>NUCLEOTIDE SEQUENCE [LARGE SCALE GENOMIC DNA]</scope>
    <source>
        <strain evidence="9 10">MRSN 2154</strain>
    </source>
</reference>
<organism evidence="9 10">
    <name type="scientific">Providencia stuartii (strain MRSN 2154)</name>
    <dbReference type="NCBI Taxonomy" id="1157951"/>
    <lineage>
        <taxon>Bacteria</taxon>
        <taxon>Pseudomonadati</taxon>
        <taxon>Pseudomonadota</taxon>
        <taxon>Gammaproteobacteria</taxon>
        <taxon>Enterobacterales</taxon>
        <taxon>Morganellaceae</taxon>
        <taxon>Providencia</taxon>
    </lineage>
</organism>
<dbReference type="EMBL" id="CP003488">
    <property type="protein sequence ID" value="AFH92445.1"/>
    <property type="molecule type" value="Genomic_DNA"/>
</dbReference>
<reference evidence="10" key="2">
    <citation type="submission" date="2012-04" db="EMBL/GenBank/DDBJ databases">
        <title>Complete genome sequence of Providencia stuartii clinical isolate MRSN 2154.</title>
        <authorList>
            <person name="Clifford R.J."/>
            <person name="Hang J."/>
            <person name="Riley M.C."/>
            <person name="Onmus-Leone F."/>
            <person name="Kuschner R.A."/>
            <person name="Lesho E.P."/>
            <person name="Waterman P.E."/>
        </authorList>
    </citation>
    <scope>NUCLEOTIDE SEQUENCE [LARGE SCALE GENOMIC DNA]</scope>
    <source>
        <strain evidence="10">MRSN 2154</strain>
    </source>
</reference>
<dbReference type="KEGG" id="psi:S70_02760"/>
<dbReference type="HOGENOM" id="CLU_1863423_0_0_6"/>
<dbReference type="SMART" id="SM00930">
    <property type="entry name" value="NIL"/>
    <property type="match status" value="1"/>
</dbReference>
<evidence type="ECO:0000256" key="1">
    <source>
        <dbReference type="ARBA" id="ARBA00004370"/>
    </source>
</evidence>
<keyword evidence="9" id="KW-0547">Nucleotide-binding</keyword>
<dbReference type="Gene3D" id="3.40.50.300">
    <property type="entry name" value="P-loop containing nucleotide triphosphate hydrolases"/>
    <property type="match status" value="1"/>
</dbReference>
<evidence type="ECO:0000256" key="5">
    <source>
        <dbReference type="ARBA" id="ARBA00022519"/>
    </source>
</evidence>
<keyword evidence="3" id="KW-0813">Transport</keyword>
<evidence type="ECO:0000256" key="6">
    <source>
        <dbReference type="ARBA" id="ARBA00022967"/>
    </source>
</evidence>
<dbReference type="PATRIC" id="fig|1157951.4.peg.547"/>
<dbReference type="SUPFAM" id="SSF55021">
    <property type="entry name" value="ACT-like"/>
    <property type="match status" value="1"/>
</dbReference>
<comment type="similarity">
    <text evidence="2">Belongs to the ABC transporter superfamily.</text>
</comment>
<dbReference type="GO" id="GO:0005524">
    <property type="term" value="F:ATP binding"/>
    <property type="evidence" value="ECO:0007669"/>
    <property type="project" value="UniProtKB-KW"/>
</dbReference>
<feature type="domain" description="NIL" evidence="8">
    <location>
        <begin position="60"/>
        <end position="135"/>
    </location>
</feature>
<dbReference type="PANTHER" id="PTHR43297:SF14">
    <property type="entry name" value="ATPASE AAA-TYPE CORE DOMAIN-CONTAINING PROTEIN"/>
    <property type="match status" value="1"/>
</dbReference>
<evidence type="ECO:0000256" key="3">
    <source>
        <dbReference type="ARBA" id="ARBA00022448"/>
    </source>
</evidence>
<keyword evidence="5" id="KW-0997">Cell inner membrane</keyword>
<evidence type="ECO:0000256" key="2">
    <source>
        <dbReference type="ARBA" id="ARBA00005417"/>
    </source>
</evidence>
<evidence type="ECO:0000259" key="8">
    <source>
        <dbReference type="SMART" id="SM00930"/>
    </source>
</evidence>
<keyword evidence="6" id="KW-1278">Translocase</keyword>
<keyword evidence="4" id="KW-1003">Cell membrane</keyword>
<evidence type="ECO:0000313" key="10">
    <source>
        <dbReference type="Proteomes" id="UP000005012"/>
    </source>
</evidence>
<dbReference type="Pfam" id="PF09383">
    <property type="entry name" value="NIL"/>
    <property type="match status" value="1"/>
</dbReference>
<dbReference type="PANTHER" id="PTHR43297">
    <property type="entry name" value="OLIGOPEPTIDE TRANSPORT ATP-BINDING PROTEIN APPD"/>
    <property type="match status" value="1"/>
</dbReference>
<keyword evidence="7" id="KW-0472">Membrane</keyword>
<comment type="subcellular location">
    <subcellularLocation>
        <location evidence="1">Membrane</location>
    </subcellularLocation>
</comment>
<dbReference type="InterPro" id="IPR027417">
    <property type="entry name" value="P-loop_NTPase"/>
</dbReference>
<dbReference type="SUPFAM" id="SSF52540">
    <property type="entry name" value="P-loop containing nucleoside triphosphate hydrolases"/>
    <property type="match status" value="1"/>
</dbReference>
<dbReference type="InterPro" id="IPR050388">
    <property type="entry name" value="ABC_Ni/Peptide_Import"/>
</dbReference>
<dbReference type="InterPro" id="IPR045865">
    <property type="entry name" value="ACT-like_dom_sf"/>
</dbReference>